<dbReference type="SUPFAM" id="SSF52317">
    <property type="entry name" value="Class I glutamine amidotransferase-like"/>
    <property type="match status" value="1"/>
</dbReference>
<organism evidence="3 4">
    <name type="scientific">Paenibacillus oceani</name>
    <dbReference type="NCBI Taxonomy" id="2772510"/>
    <lineage>
        <taxon>Bacteria</taxon>
        <taxon>Bacillati</taxon>
        <taxon>Bacillota</taxon>
        <taxon>Bacilli</taxon>
        <taxon>Bacillales</taxon>
        <taxon>Paenibacillaceae</taxon>
        <taxon>Paenibacillus</taxon>
    </lineage>
</organism>
<dbReference type="PANTHER" id="PTHR42733">
    <property type="entry name" value="DJ-1 PROTEIN"/>
    <property type="match status" value="1"/>
</dbReference>
<dbReference type="Proteomes" id="UP000639396">
    <property type="component" value="Unassembled WGS sequence"/>
</dbReference>
<keyword evidence="3" id="KW-0315">Glutamine amidotransferase</keyword>
<dbReference type="AlphaFoldDB" id="A0A927CAN3"/>
<evidence type="ECO:0000313" key="4">
    <source>
        <dbReference type="Proteomes" id="UP000639396"/>
    </source>
</evidence>
<dbReference type="InterPro" id="IPR029062">
    <property type="entry name" value="Class_I_gatase-like"/>
</dbReference>
<dbReference type="Pfam" id="PF01965">
    <property type="entry name" value="DJ-1_PfpI"/>
    <property type="match status" value="1"/>
</dbReference>
<dbReference type="EMBL" id="JACXJA010000016">
    <property type="protein sequence ID" value="MBD2863092.1"/>
    <property type="molecule type" value="Genomic_DNA"/>
</dbReference>
<dbReference type="Gene3D" id="3.40.50.880">
    <property type="match status" value="1"/>
</dbReference>
<dbReference type="InterPro" id="IPR006286">
    <property type="entry name" value="C56_PfpI-like"/>
</dbReference>
<evidence type="ECO:0000259" key="2">
    <source>
        <dbReference type="Pfam" id="PF01965"/>
    </source>
</evidence>
<dbReference type="RefSeq" id="WP_190928574.1">
    <property type="nucleotide sequence ID" value="NZ_JACXJA010000016.1"/>
</dbReference>
<proteinExistence type="inferred from homology"/>
<feature type="domain" description="DJ-1/PfpI" evidence="2">
    <location>
        <begin position="7"/>
        <end position="170"/>
    </location>
</feature>
<name>A0A927CAN3_9BACL</name>
<evidence type="ECO:0000256" key="1">
    <source>
        <dbReference type="ARBA" id="ARBA00008542"/>
    </source>
</evidence>
<reference evidence="3" key="1">
    <citation type="submission" date="2020-09" db="EMBL/GenBank/DDBJ databases">
        <title>A novel bacterium of genus Paenibacillus, isolated from South China Sea.</title>
        <authorList>
            <person name="Huang H."/>
            <person name="Mo K."/>
            <person name="Hu Y."/>
        </authorList>
    </citation>
    <scope>NUCLEOTIDE SEQUENCE</scope>
    <source>
        <strain evidence="3">IB182363</strain>
    </source>
</reference>
<dbReference type="PANTHER" id="PTHR42733:SF2">
    <property type="entry name" value="DJ-1_THIJ_PFPI FAMILY PROTEIN"/>
    <property type="match status" value="1"/>
</dbReference>
<comment type="similarity">
    <text evidence="1">Belongs to the peptidase C56 family.</text>
</comment>
<protein>
    <submittedName>
        <fullName evidence="3">Type 1 glutamine amidotransferase</fullName>
    </submittedName>
</protein>
<accession>A0A927CAN3</accession>
<dbReference type="InterPro" id="IPR002818">
    <property type="entry name" value="DJ-1/PfpI"/>
</dbReference>
<gene>
    <name evidence="3" type="ORF">IDH45_13950</name>
</gene>
<sequence length="177" mass="19409">MEQRGCKVAFLLADGYEDSEMKHPFEAITKYGHEAVIIGLEKEQELQGKQGTITYTTHLSINEASADDYDAIVIPGGRSPENLMENDQILDFLLQANEKEITISAICHGPLLLSEAGLVQGRNFTSYSGVAEKIAEQGGVYSDQPVVVDRNFVTSRGPHDEPDFIGETLRKLGHSAN</sequence>
<comment type="caution">
    <text evidence="3">The sequence shown here is derived from an EMBL/GenBank/DDBJ whole genome shotgun (WGS) entry which is preliminary data.</text>
</comment>
<keyword evidence="4" id="KW-1185">Reference proteome</keyword>
<dbReference type="CDD" id="cd03134">
    <property type="entry name" value="GATase1_PfpI_like"/>
    <property type="match status" value="1"/>
</dbReference>
<dbReference type="PROSITE" id="PS51276">
    <property type="entry name" value="PEPTIDASE_C56_PFPI"/>
    <property type="match status" value="1"/>
</dbReference>
<evidence type="ECO:0000313" key="3">
    <source>
        <dbReference type="EMBL" id="MBD2863092.1"/>
    </source>
</evidence>